<dbReference type="Proteomes" id="UP000008064">
    <property type="component" value="Unassembled WGS sequence"/>
</dbReference>
<gene>
    <name evidence="1" type="ORF">SERLADRAFT_439584</name>
</gene>
<accession>F8P0Y4</accession>
<name>F8P0Y4_SERL9</name>
<dbReference type="KEGG" id="sla:SERLADRAFT_439584"/>
<dbReference type="GeneID" id="18815214"/>
<dbReference type="EMBL" id="GL945436">
    <property type="protein sequence ID" value="EGO22817.1"/>
    <property type="molecule type" value="Genomic_DNA"/>
</dbReference>
<dbReference type="AlphaFoldDB" id="F8P0Y4"/>
<proteinExistence type="predicted"/>
<dbReference type="HOGENOM" id="CLU_1918366_0_0_1"/>
<reference evidence="1" key="1">
    <citation type="submission" date="2011-04" db="EMBL/GenBank/DDBJ databases">
        <title>Evolution of plant cell wall degrading machinery underlies the functional diversity of forest fungi.</title>
        <authorList>
            <consortium name="US DOE Joint Genome Institute (JGI-PGF)"/>
            <person name="Eastwood D.C."/>
            <person name="Floudas D."/>
            <person name="Binder M."/>
            <person name="Majcherczyk A."/>
            <person name="Schneider P."/>
            <person name="Aerts A."/>
            <person name="Asiegbu F.O."/>
            <person name="Baker S.E."/>
            <person name="Barry K."/>
            <person name="Bendiksby M."/>
            <person name="Blumentritt M."/>
            <person name="Coutinho P.M."/>
            <person name="Cullen D."/>
            <person name="Cullen D."/>
            <person name="Gathman A."/>
            <person name="Goodell B."/>
            <person name="Henrissat B."/>
            <person name="Ihrmark K."/>
            <person name="Kauserud H."/>
            <person name="Kohler A."/>
            <person name="LaButti K."/>
            <person name="Lapidus A."/>
            <person name="Lavin J.L."/>
            <person name="Lee Y.-H."/>
            <person name="Lindquist E."/>
            <person name="Lilly W."/>
            <person name="Lucas S."/>
            <person name="Morin E."/>
            <person name="Murat C."/>
            <person name="Oguiza J.A."/>
            <person name="Park J."/>
            <person name="Pisabarro A.G."/>
            <person name="Riley R."/>
            <person name="Rosling A."/>
            <person name="Salamov A."/>
            <person name="Schmidt O."/>
            <person name="Schmutz J."/>
            <person name="Skrede I."/>
            <person name="Stenlid J."/>
            <person name="Wiebenga A."/>
            <person name="Xie X."/>
            <person name="Kues U."/>
            <person name="Hibbett D.S."/>
            <person name="Hoffmeister D."/>
            <person name="Hogberg N."/>
            <person name="Martin F."/>
            <person name="Grigoriev I.V."/>
            <person name="Watkinson S.C."/>
        </authorList>
    </citation>
    <scope>NUCLEOTIDE SEQUENCE</scope>
    <source>
        <strain evidence="1">S7.9</strain>
    </source>
</reference>
<organism>
    <name type="scientific">Serpula lacrymans var. lacrymans (strain S7.9)</name>
    <name type="common">Dry rot fungus</name>
    <dbReference type="NCBI Taxonomy" id="578457"/>
    <lineage>
        <taxon>Eukaryota</taxon>
        <taxon>Fungi</taxon>
        <taxon>Dikarya</taxon>
        <taxon>Basidiomycota</taxon>
        <taxon>Agaricomycotina</taxon>
        <taxon>Agaricomycetes</taxon>
        <taxon>Agaricomycetidae</taxon>
        <taxon>Boletales</taxon>
        <taxon>Coniophorineae</taxon>
        <taxon>Serpulaceae</taxon>
        <taxon>Serpula</taxon>
    </lineage>
</organism>
<sequence>MTSASASFILAATEPPSSVSSASAPTFLASVATSVSSMEQSTAVSSIEQSTVSESDLASKDDRCAGLQVLQKEELMEWIKASGNVITNLKQRTKKDLVAIILALPIKKQPSEVEVESIMSKASHPLYLLLNY</sequence>
<evidence type="ECO:0000313" key="1">
    <source>
        <dbReference type="EMBL" id="EGO22817.1"/>
    </source>
</evidence>
<protein>
    <submittedName>
        <fullName evidence="1">Uncharacterized protein</fullName>
    </submittedName>
</protein>
<dbReference type="RefSeq" id="XP_007320057.1">
    <property type="nucleotide sequence ID" value="XM_007319995.1"/>
</dbReference>